<gene>
    <name evidence="2" type="ORF">LAMO00422_LOCUS4286</name>
</gene>
<keyword evidence="1" id="KW-1133">Transmembrane helix</keyword>
<protein>
    <submittedName>
        <fullName evidence="2">Uncharacterized protein</fullName>
    </submittedName>
</protein>
<organism evidence="2">
    <name type="scientific">Amorphochlora amoebiformis</name>
    <dbReference type="NCBI Taxonomy" id="1561963"/>
    <lineage>
        <taxon>Eukaryota</taxon>
        <taxon>Sar</taxon>
        <taxon>Rhizaria</taxon>
        <taxon>Cercozoa</taxon>
        <taxon>Chlorarachniophyceae</taxon>
        <taxon>Amorphochlora</taxon>
    </lineage>
</organism>
<dbReference type="AlphaFoldDB" id="A0A7S0CZW3"/>
<feature type="transmembrane region" description="Helical" evidence="1">
    <location>
        <begin position="7"/>
        <end position="29"/>
    </location>
</feature>
<keyword evidence="1" id="KW-0812">Transmembrane</keyword>
<evidence type="ECO:0000256" key="1">
    <source>
        <dbReference type="SAM" id="Phobius"/>
    </source>
</evidence>
<reference evidence="2" key="1">
    <citation type="submission" date="2021-01" db="EMBL/GenBank/DDBJ databases">
        <authorList>
            <person name="Corre E."/>
            <person name="Pelletier E."/>
            <person name="Niang G."/>
            <person name="Scheremetjew M."/>
            <person name="Finn R."/>
            <person name="Kale V."/>
            <person name="Holt S."/>
            <person name="Cochrane G."/>
            <person name="Meng A."/>
            <person name="Brown T."/>
            <person name="Cohen L."/>
        </authorList>
    </citation>
    <scope>NUCLEOTIDE SEQUENCE</scope>
    <source>
        <strain evidence="2">CCMP2058</strain>
    </source>
</reference>
<proteinExistence type="predicted"/>
<evidence type="ECO:0000313" key="2">
    <source>
        <dbReference type="EMBL" id="CAD8437052.1"/>
    </source>
</evidence>
<name>A0A7S0CZW3_9EUKA</name>
<accession>A0A7S0CZW3</accession>
<dbReference type="EMBL" id="HBEM01006099">
    <property type="protein sequence ID" value="CAD8437052.1"/>
    <property type="molecule type" value="Transcribed_RNA"/>
</dbReference>
<keyword evidence="1" id="KW-0472">Membrane</keyword>
<sequence>MQIMQWSWCVIGVVLASNVFTAAIMMWIFTRKDSQTLPNVNKPPGSVCAVAESTEGLCNAVVDRRPFSDLATWEREIIKQVAASGPGDWNEKLALLPADVRREAKTSKYLDDWWCTVGPQIQEVIRKQSGLKCCKESTKKVEMPCGSTCASCKTRDTCRLHQNGASPRPLRDLEDLF</sequence>